<dbReference type="GO" id="GO:0005975">
    <property type="term" value="P:carbohydrate metabolic process"/>
    <property type="evidence" value="ECO:0007669"/>
    <property type="project" value="TreeGrafter"/>
</dbReference>
<name>A0A3Q0F046_VIGRR</name>
<dbReference type="Proteomes" id="UP000087766">
    <property type="component" value="Chromosome 6"/>
</dbReference>
<protein>
    <submittedName>
        <fullName evidence="2 3">Citrate synthase, mitochondrial-like</fullName>
    </submittedName>
</protein>
<dbReference type="InterPro" id="IPR002020">
    <property type="entry name" value="Citrate_synthase"/>
</dbReference>
<dbReference type="PANTHER" id="PTHR11739">
    <property type="entry name" value="CITRATE SYNTHASE"/>
    <property type="match status" value="1"/>
</dbReference>
<gene>
    <name evidence="2 3" type="primary">LOC111241807</name>
</gene>
<dbReference type="InterPro" id="IPR036969">
    <property type="entry name" value="Citrate_synthase_sf"/>
</dbReference>
<reference evidence="2 3" key="2">
    <citation type="submission" date="2025-04" db="UniProtKB">
        <authorList>
            <consortium name="RefSeq"/>
        </authorList>
    </citation>
    <scope>IDENTIFICATION</scope>
    <source>
        <tissue evidence="2 3">Leaf</tissue>
    </source>
</reference>
<dbReference type="RefSeq" id="XP_022637419.1">
    <property type="nucleotide sequence ID" value="XM_022781698.1"/>
</dbReference>
<dbReference type="AlphaFoldDB" id="A0A3Q0F046"/>
<dbReference type="RefSeq" id="XP_022637420.1">
    <property type="nucleotide sequence ID" value="XM_022781699.1"/>
</dbReference>
<dbReference type="InterPro" id="IPR016142">
    <property type="entry name" value="Citrate_synth-like_lrg_a-sub"/>
</dbReference>
<sequence length="95" mass="10472">MSFTATVPTFTVTASQKTSLEVLGGMRGMTVLVWLRSAVDPDEGIRFREMSIPECQKKLPDYAYKVIDALPVSAHPTTQFTTGVMALHVKQKILS</sequence>
<dbReference type="Gene3D" id="1.10.580.10">
    <property type="entry name" value="Citrate Synthase, domain 1"/>
    <property type="match status" value="1"/>
</dbReference>
<evidence type="ECO:0000313" key="2">
    <source>
        <dbReference type="RefSeq" id="XP_022637419.1"/>
    </source>
</evidence>
<dbReference type="SUPFAM" id="SSF48256">
    <property type="entry name" value="Citrate synthase"/>
    <property type="match status" value="1"/>
</dbReference>
<dbReference type="GO" id="GO:0046912">
    <property type="term" value="F:acyltransferase activity, acyl groups converted into alkyl on transfer"/>
    <property type="evidence" value="ECO:0007669"/>
    <property type="project" value="InterPro"/>
</dbReference>
<organism evidence="1 3">
    <name type="scientific">Vigna radiata var. radiata</name>
    <name type="common">Mung bean</name>
    <name type="synonym">Phaseolus aureus</name>
    <dbReference type="NCBI Taxonomy" id="3916"/>
    <lineage>
        <taxon>Eukaryota</taxon>
        <taxon>Viridiplantae</taxon>
        <taxon>Streptophyta</taxon>
        <taxon>Embryophyta</taxon>
        <taxon>Tracheophyta</taxon>
        <taxon>Spermatophyta</taxon>
        <taxon>Magnoliopsida</taxon>
        <taxon>eudicotyledons</taxon>
        <taxon>Gunneridae</taxon>
        <taxon>Pentapetalae</taxon>
        <taxon>rosids</taxon>
        <taxon>fabids</taxon>
        <taxon>Fabales</taxon>
        <taxon>Fabaceae</taxon>
        <taxon>Papilionoideae</taxon>
        <taxon>50 kb inversion clade</taxon>
        <taxon>NPAAA clade</taxon>
        <taxon>indigoferoid/millettioid clade</taxon>
        <taxon>Phaseoleae</taxon>
        <taxon>Vigna</taxon>
    </lineage>
</organism>
<proteinExistence type="predicted"/>
<dbReference type="PANTHER" id="PTHR11739:SF8">
    <property type="entry name" value="CITRATE SYNTHASE, MITOCHONDRIAL"/>
    <property type="match status" value="1"/>
</dbReference>
<dbReference type="STRING" id="3916.A0A3Q0F046"/>
<reference evidence="1" key="1">
    <citation type="journal article" date="2014" name="Nat. Commun.">
        <title>Genome sequence of mungbean and insights into evolution within Vigna species.</title>
        <authorList>
            <person name="Kang Y.J."/>
            <person name="Kim S.K."/>
            <person name="Kim M.Y."/>
            <person name="Lestari P."/>
            <person name="Kim K.H."/>
            <person name="Ha B.K."/>
            <person name="Jun T.H."/>
            <person name="Hwang W.J."/>
            <person name="Lee T."/>
            <person name="Lee J."/>
            <person name="Shim S."/>
            <person name="Yoon M.Y."/>
            <person name="Jang Y.E."/>
            <person name="Han K.S."/>
            <person name="Taeprayoon P."/>
            <person name="Yoon N."/>
            <person name="Somta P."/>
            <person name="Tanya P."/>
            <person name="Kim K.S."/>
            <person name="Gwag J.G."/>
            <person name="Moon J.K."/>
            <person name="Lee Y.H."/>
            <person name="Park B.S."/>
            <person name="Bombarely A."/>
            <person name="Doyle J.J."/>
            <person name="Jackson S.A."/>
            <person name="Schafleitner R."/>
            <person name="Srinives P."/>
            <person name="Varshney R.K."/>
            <person name="Lee S.H."/>
        </authorList>
    </citation>
    <scope>NUCLEOTIDE SEQUENCE [LARGE SCALE GENOMIC DNA]</scope>
    <source>
        <strain evidence="1">cv. VC1973A</strain>
    </source>
</reference>
<accession>A0A3Q0F046</accession>
<dbReference type="GO" id="GO:0005759">
    <property type="term" value="C:mitochondrial matrix"/>
    <property type="evidence" value="ECO:0007669"/>
    <property type="project" value="TreeGrafter"/>
</dbReference>
<keyword evidence="1" id="KW-1185">Reference proteome</keyword>
<evidence type="ECO:0000313" key="3">
    <source>
        <dbReference type="RefSeq" id="XP_022637420.1"/>
    </source>
</evidence>
<evidence type="ECO:0000313" key="1">
    <source>
        <dbReference type="Proteomes" id="UP000087766"/>
    </source>
</evidence>
<dbReference type="GO" id="GO:0006099">
    <property type="term" value="P:tricarboxylic acid cycle"/>
    <property type="evidence" value="ECO:0007669"/>
    <property type="project" value="TreeGrafter"/>
</dbReference>
<dbReference type="KEGG" id="vra:111241807"/>
<dbReference type="OrthoDB" id="8017587at2759"/>
<dbReference type="GeneID" id="111241807"/>